<evidence type="ECO:0000256" key="1">
    <source>
        <dbReference type="SAM" id="MobiDB-lite"/>
    </source>
</evidence>
<sequence>MEFTLLCNLGDPRNASVSLRLRLLHVWPAKSLGDIRIYNYCTLWVDETGMLIQGVSPTSMAAGIHHNLLVGKIYVIKTFALSNPPNQYRACSFDLALGLSPSASFQPCVLPAESFPLDAYEFVAFSQLNMRAGNHRYLTNVVGRLSSISGISHKITNNGPAFKQTVIVEDERCFAFFCVYGFGCECRVCSLFLLRVPLSFLNGVKVSITLWDEFSAVLDHVALTQADSIEAVILEFGGLLVNKLGDDYVLSSSAATSISVNPPVPKAYFLASSFAEKHEVVESLPVEFANAADATADADRRTRTLSQLLALSRTNASLEEKYRCGGVIVNVESSTPCYKLQLKLRDDSFFFAPSVGCSYDARIEYRGGPSSSSRASKGKEKVSDSLLIEAPAMPFSITNEPDLIGSYEARDFRNPIFANVRNEDIDTESRVLGASQVSVMGVQVGSTRAVAPAAMSSAVHSAVPSVQSAASMISIRSARIEESMSPEDVGRGSSMPAAKVLKPSPESSLGMTLGSTVVSPSASPLVSPLSKIKVEKLDAAESAQAQHGGSSQAGVDMERDASVDSQKKTVAKRGLFKK</sequence>
<evidence type="ECO:0000313" key="2">
    <source>
        <dbReference type="EMBL" id="CAL1382514.1"/>
    </source>
</evidence>
<dbReference type="PANTHER" id="PTHR47165:SF4">
    <property type="entry name" value="OS03G0429900 PROTEIN"/>
    <property type="match status" value="1"/>
</dbReference>
<dbReference type="AlphaFoldDB" id="A0AAV2E9P0"/>
<dbReference type="InterPro" id="IPR012340">
    <property type="entry name" value="NA-bd_OB-fold"/>
</dbReference>
<evidence type="ECO:0000313" key="3">
    <source>
        <dbReference type="Proteomes" id="UP001497516"/>
    </source>
</evidence>
<name>A0AAV2E9P0_9ROSI</name>
<organism evidence="2 3">
    <name type="scientific">Linum trigynum</name>
    <dbReference type="NCBI Taxonomy" id="586398"/>
    <lineage>
        <taxon>Eukaryota</taxon>
        <taxon>Viridiplantae</taxon>
        <taxon>Streptophyta</taxon>
        <taxon>Embryophyta</taxon>
        <taxon>Tracheophyta</taxon>
        <taxon>Spermatophyta</taxon>
        <taxon>Magnoliopsida</taxon>
        <taxon>eudicotyledons</taxon>
        <taxon>Gunneridae</taxon>
        <taxon>Pentapetalae</taxon>
        <taxon>rosids</taxon>
        <taxon>fabids</taxon>
        <taxon>Malpighiales</taxon>
        <taxon>Linaceae</taxon>
        <taxon>Linum</taxon>
    </lineage>
</organism>
<dbReference type="Gene3D" id="2.40.50.140">
    <property type="entry name" value="Nucleic acid-binding proteins"/>
    <property type="match status" value="1"/>
</dbReference>
<feature type="region of interest" description="Disordered" evidence="1">
    <location>
        <begin position="538"/>
        <end position="578"/>
    </location>
</feature>
<feature type="compositionally biased region" description="Basic residues" evidence="1">
    <location>
        <begin position="569"/>
        <end position="578"/>
    </location>
</feature>
<dbReference type="PANTHER" id="PTHR47165">
    <property type="entry name" value="OS03G0429900 PROTEIN"/>
    <property type="match status" value="1"/>
</dbReference>
<dbReference type="EMBL" id="OZ034817">
    <property type="protein sequence ID" value="CAL1382514.1"/>
    <property type="molecule type" value="Genomic_DNA"/>
</dbReference>
<dbReference type="Proteomes" id="UP001497516">
    <property type="component" value="Chromosome 4"/>
</dbReference>
<feature type="compositionally biased region" description="Polar residues" evidence="1">
    <location>
        <begin position="543"/>
        <end position="553"/>
    </location>
</feature>
<evidence type="ECO:0008006" key="4">
    <source>
        <dbReference type="Google" id="ProtNLM"/>
    </source>
</evidence>
<reference evidence="2 3" key="1">
    <citation type="submission" date="2024-04" db="EMBL/GenBank/DDBJ databases">
        <authorList>
            <person name="Fracassetti M."/>
        </authorList>
    </citation>
    <scope>NUCLEOTIDE SEQUENCE [LARGE SCALE GENOMIC DNA]</scope>
</reference>
<proteinExistence type="predicted"/>
<feature type="compositionally biased region" description="Polar residues" evidence="1">
    <location>
        <begin position="505"/>
        <end position="514"/>
    </location>
</feature>
<gene>
    <name evidence="2" type="ORF">LTRI10_LOCUS23835</name>
</gene>
<protein>
    <recommendedName>
        <fullName evidence="4">DUF223 domain-containing protein</fullName>
    </recommendedName>
</protein>
<feature type="compositionally biased region" description="Basic and acidic residues" evidence="1">
    <location>
        <begin position="556"/>
        <end position="567"/>
    </location>
</feature>
<feature type="compositionally biased region" description="Low complexity" evidence="1">
    <location>
        <begin position="515"/>
        <end position="524"/>
    </location>
</feature>
<accession>A0AAV2E9P0</accession>
<feature type="region of interest" description="Disordered" evidence="1">
    <location>
        <begin position="482"/>
        <end position="524"/>
    </location>
</feature>
<keyword evidence="3" id="KW-1185">Reference proteome</keyword>